<evidence type="ECO:0000313" key="1">
    <source>
        <dbReference type="EMBL" id="GBP32990.1"/>
    </source>
</evidence>
<proteinExistence type="predicted"/>
<comment type="caution">
    <text evidence="1">The sequence shown here is derived from an EMBL/GenBank/DDBJ whole genome shotgun (WGS) entry which is preliminary data.</text>
</comment>
<evidence type="ECO:0000313" key="2">
    <source>
        <dbReference type="Proteomes" id="UP000299102"/>
    </source>
</evidence>
<accession>A0A4C1V374</accession>
<reference evidence="1 2" key="1">
    <citation type="journal article" date="2019" name="Commun. Biol.">
        <title>The bagworm genome reveals a unique fibroin gene that provides high tensile strength.</title>
        <authorList>
            <person name="Kono N."/>
            <person name="Nakamura H."/>
            <person name="Ohtoshi R."/>
            <person name="Tomita M."/>
            <person name="Numata K."/>
            <person name="Arakawa K."/>
        </authorList>
    </citation>
    <scope>NUCLEOTIDE SEQUENCE [LARGE SCALE GENOMIC DNA]</scope>
</reference>
<protein>
    <submittedName>
        <fullName evidence="1">Uncharacterized protein</fullName>
    </submittedName>
</protein>
<dbReference type="Proteomes" id="UP000299102">
    <property type="component" value="Unassembled WGS sequence"/>
</dbReference>
<dbReference type="AlphaFoldDB" id="A0A4C1V374"/>
<name>A0A4C1V374_EUMVA</name>
<gene>
    <name evidence="1" type="ORF">EVAR_82828_1</name>
</gene>
<sequence>MTRLSRQNYSARAVRSPQSYTQWTVSDDDAVLFDPHKIDFHSYTRKRQNRDILNTGVSRFALPAFSRAEAMWRGAPKCTGCSSPYYDTNSAFYWQHDKNFLAALQ</sequence>
<organism evidence="1 2">
    <name type="scientific">Eumeta variegata</name>
    <name type="common">Bagworm moth</name>
    <name type="synonym">Eumeta japonica</name>
    <dbReference type="NCBI Taxonomy" id="151549"/>
    <lineage>
        <taxon>Eukaryota</taxon>
        <taxon>Metazoa</taxon>
        <taxon>Ecdysozoa</taxon>
        <taxon>Arthropoda</taxon>
        <taxon>Hexapoda</taxon>
        <taxon>Insecta</taxon>
        <taxon>Pterygota</taxon>
        <taxon>Neoptera</taxon>
        <taxon>Endopterygota</taxon>
        <taxon>Lepidoptera</taxon>
        <taxon>Glossata</taxon>
        <taxon>Ditrysia</taxon>
        <taxon>Tineoidea</taxon>
        <taxon>Psychidae</taxon>
        <taxon>Oiketicinae</taxon>
        <taxon>Eumeta</taxon>
    </lineage>
</organism>
<keyword evidence="2" id="KW-1185">Reference proteome</keyword>
<dbReference type="EMBL" id="BGZK01000268">
    <property type="protein sequence ID" value="GBP32990.1"/>
    <property type="molecule type" value="Genomic_DNA"/>
</dbReference>